<keyword evidence="5" id="KW-0812">Transmembrane</keyword>
<keyword evidence="5" id="KW-1133">Transmembrane helix</keyword>
<evidence type="ECO:0000259" key="6">
    <source>
        <dbReference type="SMART" id="SM00387"/>
    </source>
</evidence>
<dbReference type="SMART" id="SM00387">
    <property type="entry name" value="HATPase_c"/>
    <property type="match status" value="1"/>
</dbReference>
<proteinExistence type="predicted"/>
<dbReference type="EMBL" id="CP134500">
    <property type="protein sequence ID" value="WNF28933.1"/>
    <property type="molecule type" value="Genomic_DNA"/>
</dbReference>
<dbReference type="PANTHER" id="PTHR24421">
    <property type="entry name" value="NITRATE/NITRITE SENSOR PROTEIN NARX-RELATED"/>
    <property type="match status" value="1"/>
</dbReference>
<evidence type="ECO:0000256" key="4">
    <source>
        <dbReference type="SAM" id="MobiDB-lite"/>
    </source>
</evidence>
<keyword evidence="1" id="KW-0808">Transferase</keyword>
<organism evidence="7 8">
    <name type="scientific">Streptomyces durocortorensis</name>
    <dbReference type="NCBI Taxonomy" id="2811104"/>
    <lineage>
        <taxon>Bacteria</taxon>
        <taxon>Bacillati</taxon>
        <taxon>Actinomycetota</taxon>
        <taxon>Actinomycetes</taxon>
        <taxon>Kitasatosporales</taxon>
        <taxon>Streptomycetaceae</taxon>
        <taxon>Streptomyces</taxon>
    </lineage>
</organism>
<feature type="transmembrane region" description="Helical" evidence="5">
    <location>
        <begin position="136"/>
        <end position="157"/>
    </location>
</feature>
<reference evidence="7 8" key="1">
    <citation type="submission" date="2023-09" db="EMBL/GenBank/DDBJ databases">
        <title>Genome completion map analysis of the actinomycetes C11-1.</title>
        <authorList>
            <person name="Qin P."/>
            <person name="Guan P."/>
        </authorList>
    </citation>
    <scope>NUCLEOTIDE SEQUENCE [LARGE SCALE GENOMIC DNA]</scope>
    <source>
        <strain evidence="7 8">C11-1</strain>
    </source>
</reference>
<dbReference type="Pfam" id="PF02518">
    <property type="entry name" value="HATPase_c"/>
    <property type="match status" value="1"/>
</dbReference>
<keyword evidence="8" id="KW-1185">Reference proteome</keyword>
<dbReference type="Proteomes" id="UP001303236">
    <property type="component" value="Chromosome"/>
</dbReference>
<dbReference type="CDD" id="cd16917">
    <property type="entry name" value="HATPase_UhpB-NarQ-NarX-like"/>
    <property type="match status" value="1"/>
</dbReference>
<dbReference type="Pfam" id="PF07730">
    <property type="entry name" value="HisKA_3"/>
    <property type="match status" value="1"/>
</dbReference>
<dbReference type="SUPFAM" id="SSF55874">
    <property type="entry name" value="ATPase domain of HSP90 chaperone/DNA topoisomerase II/histidine kinase"/>
    <property type="match status" value="1"/>
</dbReference>
<name>A0ABY9VYZ9_9ACTN</name>
<evidence type="ECO:0000256" key="5">
    <source>
        <dbReference type="SAM" id="Phobius"/>
    </source>
</evidence>
<keyword evidence="2 7" id="KW-0418">Kinase</keyword>
<feature type="transmembrane region" description="Helical" evidence="5">
    <location>
        <begin position="27"/>
        <end position="51"/>
    </location>
</feature>
<sequence length="407" mass="42581">MARTANEAWNATSGGHMRRKARRGTGAPQGAGVAVGALVVLVLGSLALVALDVAASPLNKRTVVAGLTVLVLMPAVMLGQYAPPPYRLPYRWRWGLLLVQAVLTYLPLLLFHYRWLGLLGFLAGAVLLTLPPNASVPIALAVGASGPVLAATGLIVTNRSPVNVLLGTAVTASTVFAVAHLALLSARLHSSREHAAHLAEQRERARMRQDLHDLVGSSLAAIVVQGETALREKGPGREGTGHEGAGGEGTRAALVDMLGLARRLQDDVRAISSPGPGDFSLADELARAQRVLTASGTAVRTALPPRVETGPATAECLRAVLREAVGNVLQHSRASRCEIELRADGSDVRLTVRNDGVAVTTDFRTDPAPRRGKGLTGMRSRTLALGGTFHAAPEGPSFTVTAVLPAR</sequence>
<evidence type="ECO:0000313" key="8">
    <source>
        <dbReference type="Proteomes" id="UP001303236"/>
    </source>
</evidence>
<evidence type="ECO:0000256" key="1">
    <source>
        <dbReference type="ARBA" id="ARBA00022679"/>
    </source>
</evidence>
<dbReference type="InterPro" id="IPR050482">
    <property type="entry name" value="Sensor_HK_TwoCompSys"/>
</dbReference>
<evidence type="ECO:0000256" key="3">
    <source>
        <dbReference type="ARBA" id="ARBA00023012"/>
    </source>
</evidence>
<dbReference type="Gene3D" id="1.20.5.1930">
    <property type="match status" value="1"/>
</dbReference>
<evidence type="ECO:0000256" key="2">
    <source>
        <dbReference type="ARBA" id="ARBA00022777"/>
    </source>
</evidence>
<dbReference type="InterPro" id="IPR036890">
    <property type="entry name" value="HATPase_C_sf"/>
</dbReference>
<dbReference type="InterPro" id="IPR003594">
    <property type="entry name" value="HATPase_dom"/>
</dbReference>
<feature type="region of interest" description="Disordered" evidence="4">
    <location>
        <begin position="1"/>
        <end position="29"/>
    </location>
</feature>
<feature type="transmembrane region" description="Helical" evidence="5">
    <location>
        <begin position="94"/>
        <end position="116"/>
    </location>
</feature>
<dbReference type="Gene3D" id="3.30.565.10">
    <property type="entry name" value="Histidine kinase-like ATPase, C-terminal domain"/>
    <property type="match status" value="1"/>
</dbReference>
<evidence type="ECO:0000313" key="7">
    <source>
        <dbReference type="EMBL" id="WNF28933.1"/>
    </source>
</evidence>
<keyword evidence="3" id="KW-0902">Two-component regulatory system</keyword>
<gene>
    <name evidence="7" type="ORF">RI138_20065</name>
</gene>
<dbReference type="PANTHER" id="PTHR24421:SF63">
    <property type="entry name" value="SENSOR HISTIDINE KINASE DESK"/>
    <property type="match status" value="1"/>
</dbReference>
<dbReference type="GO" id="GO:0016301">
    <property type="term" value="F:kinase activity"/>
    <property type="evidence" value="ECO:0007669"/>
    <property type="project" value="UniProtKB-KW"/>
</dbReference>
<feature type="domain" description="Histidine kinase/HSP90-like ATPase" evidence="6">
    <location>
        <begin position="312"/>
        <end position="406"/>
    </location>
</feature>
<feature type="transmembrane region" description="Helical" evidence="5">
    <location>
        <begin position="164"/>
        <end position="184"/>
    </location>
</feature>
<keyword evidence="5" id="KW-0472">Membrane</keyword>
<accession>A0ABY9VYZ9</accession>
<feature type="transmembrane region" description="Helical" evidence="5">
    <location>
        <begin position="63"/>
        <end position="82"/>
    </location>
</feature>
<protein>
    <submittedName>
        <fullName evidence="7">Histidine kinase</fullName>
    </submittedName>
</protein>
<dbReference type="InterPro" id="IPR011712">
    <property type="entry name" value="Sig_transdc_His_kin_sub3_dim/P"/>
</dbReference>